<dbReference type="EMBL" id="CAJVNV010000377">
    <property type="protein sequence ID" value="CAG8180863.1"/>
    <property type="molecule type" value="Genomic_DNA"/>
</dbReference>
<sequence>MYKKRSEPDEDIAVDSTTHLPSLYGDDWQSETTSIGSSLYRGLEENGRRYQTLSHKEYLIPSDEKQFETYEAGHLVALIMDSDNDNPLFRAPVKDPKNILDLGTGLGNWAMYVERIKHLSSPRTTTHPLPAM</sequence>
<proteinExistence type="predicted"/>
<gene>
    <name evidence="1" type="ORF">PNAL_LOCUS6929</name>
</gene>
<dbReference type="OrthoDB" id="2205143at2759"/>
<accession>A0A9W4MY81</accession>
<evidence type="ECO:0008006" key="3">
    <source>
        <dbReference type="Google" id="ProtNLM"/>
    </source>
</evidence>
<evidence type="ECO:0000313" key="2">
    <source>
        <dbReference type="Proteomes" id="UP001153461"/>
    </source>
</evidence>
<dbReference type="SUPFAM" id="SSF53335">
    <property type="entry name" value="S-adenosyl-L-methionine-dependent methyltransferases"/>
    <property type="match status" value="1"/>
</dbReference>
<name>A0A9W4MY81_PENNA</name>
<dbReference type="InterPro" id="IPR029063">
    <property type="entry name" value="SAM-dependent_MTases_sf"/>
</dbReference>
<reference evidence="1" key="1">
    <citation type="submission" date="2021-07" db="EMBL/GenBank/DDBJ databases">
        <authorList>
            <person name="Branca A.L. A."/>
        </authorList>
    </citation>
    <scope>NUCLEOTIDE SEQUENCE</scope>
</reference>
<organism evidence="1 2">
    <name type="scientific">Penicillium nalgiovense</name>
    <dbReference type="NCBI Taxonomy" id="60175"/>
    <lineage>
        <taxon>Eukaryota</taxon>
        <taxon>Fungi</taxon>
        <taxon>Dikarya</taxon>
        <taxon>Ascomycota</taxon>
        <taxon>Pezizomycotina</taxon>
        <taxon>Eurotiomycetes</taxon>
        <taxon>Eurotiomycetidae</taxon>
        <taxon>Eurotiales</taxon>
        <taxon>Aspergillaceae</taxon>
        <taxon>Penicillium</taxon>
    </lineage>
</organism>
<protein>
    <recommendedName>
        <fullName evidence="3">Methyltransferase</fullName>
    </recommendedName>
</protein>
<dbReference type="Proteomes" id="UP001153461">
    <property type="component" value="Unassembled WGS sequence"/>
</dbReference>
<comment type="caution">
    <text evidence="1">The sequence shown here is derived from an EMBL/GenBank/DDBJ whole genome shotgun (WGS) entry which is preliminary data.</text>
</comment>
<dbReference type="AlphaFoldDB" id="A0A9W4MY81"/>
<evidence type="ECO:0000313" key="1">
    <source>
        <dbReference type="EMBL" id="CAG8180863.1"/>
    </source>
</evidence>